<evidence type="ECO:0000256" key="2">
    <source>
        <dbReference type="ARBA" id="ARBA00023186"/>
    </source>
</evidence>
<feature type="non-terminal residue" evidence="4">
    <location>
        <position position="1"/>
    </location>
</feature>
<accession>A0ABN9UKI9</accession>
<keyword evidence="2" id="KW-0143">Chaperone</keyword>
<dbReference type="Proteomes" id="UP001189429">
    <property type="component" value="Unassembled WGS sequence"/>
</dbReference>
<dbReference type="InterPro" id="IPR037196">
    <property type="entry name" value="HSP90_C"/>
</dbReference>
<dbReference type="SUPFAM" id="SSF110942">
    <property type="entry name" value="HSP90 C-terminal domain"/>
    <property type="match status" value="1"/>
</dbReference>
<proteinExistence type="inferred from homology"/>
<feature type="compositionally biased region" description="Low complexity" evidence="3">
    <location>
        <begin position="85"/>
        <end position="98"/>
    </location>
</feature>
<evidence type="ECO:0000256" key="3">
    <source>
        <dbReference type="SAM" id="MobiDB-lite"/>
    </source>
</evidence>
<evidence type="ECO:0000313" key="4">
    <source>
        <dbReference type="EMBL" id="CAK0860356.1"/>
    </source>
</evidence>
<comment type="similarity">
    <text evidence="1">Belongs to the heat shock protein 90 family.</text>
</comment>
<protein>
    <recommendedName>
        <fullName evidence="6">Molecular chaperone HtpG</fullName>
    </recommendedName>
</protein>
<keyword evidence="5" id="KW-1185">Reference proteome</keyword>
<name>A0ABN9UKI9_9DINO</name>
<feature type="compositionally biased region" description="Basic and acidic residues" evidence="3">
    <location>
        <begin position="108"/>
        <end position="127"/>
    </location>
</feature>
<dbReference type="Gene3D" id="1.20.120.790">
    <property type="entry name" value="Heat shock protein 90, C-terminal domain"/>
    <property type="match status" value="1"/>
</dbReference>
<evidence type="ECO:0008006" key="6">
    <source>
        <dbReference type="Google" id="ProtNLM"/>
    </source>
</evidence>
<comment type="caution">
    <text evidence="4">The sequence shown here is derived from an EMBL/GenBank/DDBJ whole genome shotgun (WGS) entry which is preliminary data.</text>
</comment>
<dbReference type="EMBL" id="CAUYUJ010015971">
    <property type="protein sequence ID" value="CAK0860356.1"/>
    <property type="molecule type" value="Genomic_DNA"/>
</dbReference>
<organism evidence="4 5">
    <name type="scientific">Prorocentrum cordatum</name>
    <dbReference type="NCBI Taxonomy" id="2364126"/>
    <lineage>
        <taxon>Eukaryota</taxon>
        <taxon>Sar</taxon>
        <taxon>Alveolata</taxon>
        <taxon>Dinophyceae</taxon>
        <taxon>Prorocentrales</taxon>
        <taxon>Prorocentraceae</taxon>
        <taxon>Prorocentrum</taxon>
    </lineage>
</organism>
<evidence type="ECO:0000313" key="5">
    <source>
        <dbReference type="Proteomes" id="UP001189429"/>
    </source>
</evidence>
<reference evidence="4" key="1">
    <citation type="submission" date="2023-10" db="EMBL/GenBank/DDBJ databases">
        <authorList>
            <person name="Chen Y."/>
            <person name="Shah S."/>
            <person name="Dougan E. K."/>
            <person name="Thang M."/>
            <person name="Chan C."/>
        </authorList>
    </citation>
    <scope>NUCLEOTIDE SEQUENCE [LARGE SCALE GENOMIC DNA]</scope>
</reference>
<evidence type="ECO:0000256" key="1">
    <source>
        <dbReference type="ARBA" id="ARBA00008239"/>
    </source>
</evidence>
<feature type="region of interest" description="Disordered" evidence="3">
    <location>
        <begin position="85"/>
        <end position="127"/>
    </location>
</feature>
<dbReference type="InterPro" id="IPR001404">
    <property type="entry name" value="Hsp90_fam"/>
</dbReference>
<dbReference type="Pfam" id="PF00183">
    <property type="entry name" value="HSP90"/>
    <property type="match status" value="1"/>
</dbReference>
<sequence length="127" mass="13824">GMGNIPMTLELSPEHHIVTTLHTIRESNEPVARIAVEQLYDNAMIAAGSLDDPRVLLSRLNKVLEMFIYQGAGFDYARNEYVQREPAPAATAAAEPAAAEPPPAAEAAPEKKFEEVKPEAKAEEAKK</sequence>
<gene>
    <name evidence="4" type="ORF">PCOR1329_LOCUS49356</name>
</gene>